<keyword evidence="4" id="KW-1185">Reference proteome</keyword>
<evidence type="ECO:0000259" key="3">
    <source>
        <dbReference type="SMART" id="SM01117"/>
    </source>
</evidence>
<reference evidence="4" key="1">
    <citation type="submission" date="2025-05" db="UniProtKB">
        <authorList>
            <consortium name="RefSeq"/>
        </authorList>
    </citation>
    <scope>NUCLEOTIDE SEQUENCE [LARGE SCALE GENOMIC DNA]</scope>
    <source>
        <strain evidence="4">14028-0561.14</strain>
    </source>
</reference>
<dbReference type="OrthoDB" id="547796at2759"/>
<evidence type="ECO:0000313" key="4">
    <source>
        <dbReference type="Proteomes" id="UP001652661"/>
    </source>
</evidence>
<dbReference type="Proteomes" id="UP001652661">
    <property type="component" value="Chromosome 2L"/>
</dbReference>
<evidence type="ECO:0000256" key="1">
    <source>
        <dbReference type="SAM" id="MobiDB-lite"/>
    </source>
</evidence>
<keyword evidence="2" id="KW-0812">Transmembrane</keyword>
<feature type="domain" description="Cytochrome b5 heme-binding" evidence="3">
    <location>
        <begin position="81"/>
        <end position="167"/>
    </location>
</feature>
<evidence type="ECO:0000313" key="5">
    <source>
        <dbReference type="RefSeq" id="XP_017022087.1"/>
    </source>
</evidence>
<keyword evidence="2" id="KW-1133">Transmembrane helix</keyword>
<keyword evidence="2" id="KW-0472">Membrane</keyword>
<dbReference type="InterPro" id="IPR036400">
    <property type="entry name" value="Cyt_B5-like_heme/steroid_sf"/>
</dbReference>
<accession>A0A6P4HZY3</accession>
<dbReference type="AlphaFoldDB" id="A0A6P4HZY3"/>
<feature type="transmembrane region" description="Helical" evidence="2">
    <location>
        <begin position="26"/>
        <end position="48"/>
    </location>
</feature>
<dbReference type="InterPro" id="IPR001199">
    <property type="entry name" value="Cyt_B5-like_heme/steroid-bd"/>
</dbReference>
<sequence>MLEPQVLIAKMQLLGHLYAGKLNSRFLISFFKNPICQLMFSFGLGYFVTTRLSQMYTKLKGNASEFSTDDKSPEENEVILLNIKQLAAFNGLNPDQPVYTALNGKIYDLSPDREKFSKQGLYSHLAGCDANKVLHIACYSLGVCENDFINRWEQRLRAEFNMVGYLIDLDMQSDDEDTEMIDRSETSETHTEDYRGDQ</sequence>
<proteinExistence type="predicted"/>
<feature type="region of interest" description="Disordered" evidence="1">
    <location>
        <begin position="176"/>
        <end position="198"/>
    </location>
</feature>
<reference evidence="5" key="2">
    <citation type="submission" date="2025-08" db="UniProtKB">
        <authorList>
            <consortium name="RefSeq"/>
        </authorList>
    </citation>
    <scope>IDENTIFICATION</scope>
    <source>
        <strain evidence="5">14028-0561.14</strain>
        <tissue evidence="5">Whole fly</tissue>
    </source>
</reference>
<name>A0A6P4HZY3_DROKI</name>
<feature type="compositionally biased region" description="Basic and acidic residues" evidence="1">
    <location>
        <begin position="180"/>
        <end position="198"/>
    </location>
</feature>
<organism evidence="4 5">
    <name type="scientific">Drosophila kikkawai</name>
    <name type="common">Fruit fly</name>
    <dbReference type="NCBI Taxonomy" id="30033"/>
    <lineage>
        <taxon>Eukaryota</taxon>
        <taxon>Metazoa</taxon>
        <taxon>Ecdysozoa</taxon>
        <taxon>Arthropoda</taxon>
        <taxon>Hexapoda</taxon>
        <taxon>Insecta</taxon>
        <taxon>Pterygota</taxon>
        <taxon>Neoptera</taxon>
        <taxon>Endopterygota</taxon>
        <taxon>Diptera</taxon>
        <taxon>Brachycera</taxon>
        <taxon>Muscomorpha</taxon>
        <taxon>Ephydroidea</taxon>
        <taxon>Drosophilidae</taxon>
        <taxon>Drosophila</taxon>
        <taxon>Sophophora</taxon>
    </lineage>
</organism>
<protein>
    <submittedName>
        <fullName evidence="5">Uncharacterized protein c-cup isoform X1</fullName>
    </submittedName>
</protein>
<dbReference type="Gene3D" id="3.10.120.10">
    <property type="entry name" value="Cytochrome b5-like heme/steroid binding domain"/>
    <property type="match status" value="1"/>
</dbReference>
<dbReference type="SMART" id="SM01117">
    <property type="entry name" value="Cyt-b5"/>
    <property type="match status" value="1"/>
</dbReference>
<dbReference type="SUPFAM" id="SSF55856">
    <property type="entry name" value="Cytochrome b5-like heme/steroid binding domain"/>
    <property type="match status" value="1"/>
</dbReference>
<gene>
    <name evidence="5" type="primary">c-cup</name>
</gene>
<dbReference type="RefSeq" id="XP_017022087.1">
    <property type="nucleotide sequence ID" value="XM_017166598.3"/>
</dbReference>
<evidence type="ECO:0000256" key="2">
    <source>
        <dbReference type="SAM" id="Phobius"/>
    </source>
</evidence>
<dbReference type="OMA" id="AGCNANK"/>